<evidence type="ECO:0000259" key="2">
    <source>
        <dbReference type="Pfam" id="PF13966"/>
    </source>
</evidence>
<evidence type="ECO:0000313" key="4">
    <source>
        <dbReference type="Proteomes" id="UP001633002"/>
    </source>
</evidence>
<dbReference type="EMBL" id="JBJQOH010000003">
    <property type="protein sequence ID" value="KAL3692039.1"/>
    <property type="molecule type" value="Genomic_DNA"/>
</dbReference>
<keyword evidence="1" id="KW-1133">Transmembrane helix</keyword>
<accession>A0ABD3HNZ5</accession>
<dbReference type="Proteomes" id="UP001633002">
    <property type="component" value="Unassembled WGS sequence"/>
</dbReference>
<feature type="transmembrane region" description="Helical" evidence="1">
    <location>
        <begin position="292"/>
        <end position="311"/>
    </location>
</feature>
<sequence length="312" mass="36412">MALLLLPSLRVQEAPILDRLLKIWSRFHDIIVGPLTRSGAQIWEWLNSITLMECPLHHCAGWRWIEGRRVRTKWQMPNSEWLQLIAGQVNLYNGISSHWEVEAAPEDWKKRWRLLWKGCALMGQRVWMWRIIQQGLPTLERAEKWGVTSGICKWCLATVETMKHLMWSCSRLRTRVQWISMNILPDNSSPTFIQVLDHSLQLHATQPSAFMLLSEHCKACWKERNLCVFQGKKVTASVWQMFESTKICSKVVLSRLRGDREQTIRRKEEAFFDRAKDNLLLIQSRLEEVQTLLQAAGTLVIILTLTFLTIVA</sequence>
<evidence type="ECO:0000313" key="3">
    <source>
        <dbReference type="EMBL" id="KAL3692039.1"/>
    </source>
</evidence>
<name>A0ABD3HNZ5_9MARC</name>
<keyword evidence="4" id="KW-1185">Reference proteome</keyword>
<evidence type="ECO:0000256" key="1">
    <source>
        <dbReference type="SAM" id="Phobius"/>
    </source>
</evidence>
<feature type="domain" description="Reverse transcriptase zinc-binding" evidence="2">
    <location>
        <begin position="96"/>
        <end position="171"/>
    </location>
</feature>
<gene>
    <name evidence="3" type="ORF">R1sor_005690</name>
</gene>
<keyword evidence="1" id="KW-0812">Transmembrane</keyword>
<dbReference type="InterPro" id="IPR026960">
    <property type="entry name" value="RVT-Znf"/>
</dbReference>
<reference evidence="3 4" key="1">
    <citation type="submission" date="2024-09" db="EMBL/GenBank/DDBJ databases">
        <title>Chromosome-scale assembly of Riccia sorocarpa.</title>
        <authorList>
            <person name="Paukszto L."/>
        </authorList>
    </citation>
    <scope>NUCLEOTIDE SEQUENCE [LARGE SCALE GENOMIC DNA]</scope>
    <source>
        <strain evidence="3">LP-2024</strain>
        <tissue evidence="3">Aerial parts of the thallus</tissue>
    </source>
</reference>
<protein>
    <recommendedName>
        <fullName evidence="2">Reverse transcriptase zinc-binding domain-containing protein</fullName>
    </recommendedName>
</protein>
<comment type="caution">
    <text evidence="3">The sequence shown here is derived from an EMBL/GenBank/DDBJ whole genome shotgun (WGS) entry which is preliminary data.</text>
</comment>
<dbReference type="AlphaFoldDB" id="A0ABD3HNZ5"/>
<proteinExistence type="predicted"/>
<organism evidence="3 4">
    <name type="scientific">Riccia sorocarpa</name>
    <dbReference type="NCBI Taxonomy" id="122646"/>
    <lineage>
        <taxon>Eukaryota</taxon>
        <taxon>Viridiplantae</taxon>
        <taxon>Streptophyta</taxon>
        <taxon>Embryophyta</taxon>
        <taxon>Marchantiophyta</taxon>
        <taxon>Marchantiopsida</taxon>
        <taxon>Marchantiidae</taxon>
        <taxon>Marchantiales</taxon>
        <taxon>Ricciaceae</taxon>
        <taxon>Riccia</taxon>
    </lineage>
</organism>
<dbReference type="Pfam" id="PF13966">
    <property type="entry name" value="zf-RVT"/>
    <property type="match status" value="1"/>
</dbReference>
<keyword evidence="1" id="KW-0472">Membrane</keyword>